<dbReference type="EnsemblPlants" id="LPERR04G21050.1">
    <property type="protein sequence ID" value="LPERR04G21050.1"/>
    <property type="gene ID" value="LPERR04G21050"/>
</dbReference>
<organism evidence="3 4">
    <name type="scientific">Leersia perrieri</name>
    <dbReference type="NCBI Taxonomy" id="77586"/>
    <lineage>
        <taxon>Eukaryota</taxon>
        <taxon>Viridiplantae</taxon>
        <taxon>Streptophyta</taxon>
        <taxon>Embryophyta</taxon>
        <taxon>Tracheophyta</taxon>
        <taxon>Spermatophyta</taxon>
        <taxon>Magnoliopsida</taxon>
        <taxon>Liliopsida</taxon>
        <taxon>Poales</taxon>
        <taxon>Poaceae</taxon>
        <taxon>BOP clade</taxon>
        <taxon>Oryzoideae</taxon>
        <taxon>Oryzeae</taxon>
        <taxon>Oryzinae</taxon>
        <taxon>Leersia</taxon>
    </lineage>
</organism>
<dbReference type="AlphaFoldDB" id="A0A0D9W9J3"/>
<name>A0A0D9W9J3_9ORYZ</name>
<evidence type="ECO:0000256" key="2">
    <source>
        <dbReference type="SAM" id="SignalP"/>
    </source>
</evidence>
<dbReference type="Proteomes" id="UP000032180">
    <property type="component" value="Chromosome 4"/>
</dbReference>
<feature type="transmembrane region" description="Helical" evidence="1">
    <location>
        <begin position="47"/>
        <end position="69"/>
    </location>
</feature>
<evidence type="ECO:0000256" key="1">
    <source>
        <dbReference type="SAM" id="Phobius"/>
    </source>
</evidence>
<keyword evidence="1" id="KW-1133">Transmembrane helix</keyword>
<reference evidence="3 4" key="1">
    <citation type="submission" date="2012-08" db="EMBL/GenBank/DDBJ databases">
        <title>Oryza genome evolution.</title>
        <authorList>
            <person name="Wing R.A."/>
        </authorList>
    </citation>
    <scope>NUCLEOTIDE SEQUENCE</scope>
</reference>
<evidence type="ECO:0000313" key="3">
    <source>
        <dbReference type="EnsemblPlants" id="LPERR04G21050.1"/>
    </source>
</evidence>
<reference evidence="4" key="2">
    <citation type="submission" date="2013-12" db="EMBL/GenBank/DDBJ databases">
        <authorList>
            <person name="Yu Y."/>
            <person name="Lee S."/>
            <person name="de Baynast K."/>
            <person name="Wissotski M."/>
            <person name="Liu L."/>
            <person name="Talag J."/>
            <person name="Goicoechea J."/>
            <person name="Angelova A."/>
            <person name="Jetty R."/>
            <person name="Kudrna D."/>
            <person name="Golser W."/>
            <person name="Rivera L."/>
            <person name="Zhang J."/>
            <person name="Wing R."/>
        </authorList>
    </citation>
    <scope>NUCLEOTIDE SEQUENCE</scope>
</reference>
<feature type="signal peptide" evidence="2">
    <location>
        <begin position="1"/>
        <end position="16"/>
    </location>
</feature>
<accession>A0A0D9W9J3</accession>
<dbReference type="Gramene" id="LPERR04G21050.1">
    <property type="protein sequence ID" value="LPERR04G21050.1"/>
    <property type="gene ID" value="LPERR04G21050"/>
</dbReference>
<feature type="chain" id="PRO_5002348892" evidence="2">
    <location>
        <begin position="17"/>
        <end position="72"/>
    </location>
</feature>
<keyword evidence="4" id="KW-1185">Reference proteome</keyword>
<proteinExistence type="predicted"/>
<reference evidence="3" key="3">
    <citation type="submission" date="2015-04" db="UniProtKB">
        <authorList>
            <consortium name="EnsemblPlants"/>
        </authorList>
    </citation>
    <scope>IDENTIFICATION</scope>
</reference>
<evidence type="ECO:0000313" key="4">
    <source>
        <dbReference type="Proteomes" id="UP000032180"/>
    </source>
</evidence>
<keyword evidence="1" id="KW-0812">Transmembrane</keyword>
<keyword evidence="2" id="KW-0732">Signal</keyword>
<protein>
    <submittedName>
        <fullName evidence="3">Uncharacterized protein</fullName>
    </submittedName>
</protein>
<keyword evidence="1" id="KW-0472">Membrane</keyword>
<sequence length="72" mass="7573">MAAGLLLVMLGMTAAAAPAPAPAWVFVRRAVDVAAAVLWNARGGPGLWALPMPVVIALLLLCPFLEAWFDFI</sequence>
<dbReference type="HOGENOM" id="CLU_2725835_0_0_1"/>